<reference evidence="9" key="1">
    <citation type="submission" date="2025-08" db="UniProtKB">
        <authorList>
            <consortium name="Ensembl"/>
        </authorList>
    </citation>
    <scope>IDENTIFICATION</scope>
</reference>
<feature type="disulfide bond" evidence="8">
    <location>
        <begin position="217"/>
        <end position="232"/>
    </location>
</feature>
<feature type="disulfide bond" evidence="8">
    <location>
        <begin position="139"/>
        <end position="154"/>
    </location>
</feature>
<evidence type="ECO:0000256" key="4">
    <source>
        <dbReference type="ARBA" id="ARBA00022737"/>
    </source>
</evidence>
<dbReference type="GeneTree" id="ENSGT00940000162544"/>
<evidence type="ECO:0000256" key="5">
    <source>
        <dbReference type="ARBA" id="ARBA00022989"/>
    </source>
</evidence>
<evidence type="ECO:0000256" key="2">
    <source>
        <dbReference type="ARBA" id="ARBA00004308"/>
    </source>
</evidence>
<evidence type="ECO:0000256" key="1">
    <source>
        <dbReference type="ARBA" id="ARBA00004167"/>
    </source>
</evidence>
<feature type="disulfide bond" evidence="8">
    <location>
        <begin position="89"/>
        <end position="104"/>
    </location>
</feature>
<organism evidence="9 10">
    <name type="scientific">Poecilia latipinna</name>
    <name type="common">sailfin molly</name>
    <dbReference type="NCBI Taxonomy" id="48699"/>
    <lineage>
        <taxon>Eukaryota</taxon>
        <taxon>Metazoa</taxon>
        <taxon>Chordata</taxon>
        <taxon>Craniata</taxon>
        <taxon>Vertebrata</taxon>
        <taxon>Euteleostomi</taxon>
        <taxon>Actinopterygii</taxon>
        <taxon>Neopterygii</taxon>
        <taxon>Teleostei</taxon>
        <taxon>Neoteleostei</taxon>
        <taxon>Acanthomorphata</taxon>
        <taxon>Ovalentaria</taxon>
        <taxon>Atherinomorphae</taxon>
        <taxon>Cyprinodontiformes</taxon>
        <taxon>Poeciliidae</taxon>
        <taxon>Poeciliinae</taxon>
        <taxon>Poecilia</taxon>
    </lineage>
</organism>
<dbReference type="GO" id="GO:0012505">
    <property type="term" value="C:endomembrane system"/>
    <property type="evidence" value="ECO:0007669"/>
    <property type="project" value="UniProtKB-SubCell"/>
</dbReference>
<dbReference type="InterPro" id="IPR036055">
    <property type="entry name" value="LDL_receptor-like_sf"/>
</dbReference>
<dbReference type="PROSITE" id="PS01209">
    <property type="entry name" value="LDLRA_1"/>
    <property type="match status" value="2"/>
</dbReference>
<name>A0A3B3TQE3_9TELE</name>
<dbReference type="Proteomes" id="UP000261500">
    <property type="component" value="Unplaced"/>
</dbReference>
<evidence type="ECO:0000256" key="3">
    <source>
        <dbReference type="ARBA" id="ARBA00022692"/>
    </source>
</evidence>
<dbReference type="PROSITE" id="PS50068">
    <property type="entry name" value="LDLRA_2"/>
    <property type="match status" value="4"/>
</dbReference>
<reference evidence="9" key="2">
    <citation type="submission" date="2025-09" db="UniProtKB">
        <authorList>
            <consortium name="Ensembl"/>
        </authorList>
    </citation>
    <scope>IDENTIFICATION</scope>
</reference>
<comment type="subcellular location">
    <subcellularLocation>
        <location evidence="2">Endomembrane system</location>
    </subcellularLocation>
    <subcellularLocation>
        <location evidence="1">Membrane</location>
        <topology evidence="1">Single-pass membrane protein</topology>
    </subcellularLocation>
</comment>
<dbReference type="GO" id="GO:0016192">
    <property type="term" value="P:vesicle-mediated transport"/>
    <property type="evidence" value="ECO:0007669"/>
    <property type="project" value="UniProtKB-ARBA"/>
</dbReference>
<evidence type="ECO:0000256" key="6">
    <source>
        <dbReference type="ARBA" id="ARBA00023136"/>
    </source>
</evidence>
<dbReference type="InterPro" id="IPR050685">
    <property type="entry name" value="LDLR"/>
</dbReference>
<proteinExistence type="predicted"/>
<keyword evidence="10" id="KW-1185">Reference proteome</keyword>
<dbReference type="Ensembl" id="ENSPLAT00000012361.1">
    <property type="protein sequence ID" value="ENSPLAP00000002842.1"/>
    <property type="gene ID" value="ENSPLAG00000004217.1"/>
</dbReference>
<dbReference type="GO" id="GO:0005886">
    <property type="term" value="C:plasma membrane"/>
    <property type="evidence" value="ECO:0007669"/>
    <property type="project" value="TreeGrafter"/>
</dbReference>
<evidence type="ECO:0000313" key="9">
    <source>
        <dbReference type="Ensembl" id="ENSPLAP00000002842.1"/>
    </source>
</evidence>
<accession>A0A3B3TQE3</accession>
<dbReference type="AlphaFoldDB" id="A0A3B3TQE3"/>
<dbReference type="PANTHER" id="PTHR24270:SF62">
    <property type="entry name" value="LOW-DENSITY LIPOPROTEIN RECEPTOR-RELATED PROTEIN 2"/>
    <property type="match status" value="1"/>
</dbReference>
<evidence type="ECO:0000313" key="10">
    <source>
        <dbReference type="Proteomes" id="UP000261500"/>
    </source>
</evidence>
<dbReference type="SUPFAM" id="SSF57424">
    <property type="entry name" value="LDL receptor-like module"/>
    <property type="match status" value="4"/>
</dbReference>
<evidence type="ECO:0000256" key="8">
    <source>
        <dbReference type="PROSITE-ProRule" id="PRU00124"/>
    </source>
</evidence>
<keyword evidence="7 8" id="KW-1015">Disulfide bond</keyword>
<dbReference type="SMART" id="SM00192">
    <property type="entry name" value="LDLa"/>
    <property type="match status" value="4"/>
</dbReference>
<dbReference type="STRING" id="48699.ENSPLAP00000002842"/>
<keyword evidence="6" id="KW-0472">Membrane</keyword>
<dbReference type="InterPro" id="IPR002172">
    <property type="entry name" value="LDrepeatLR_classA_rpt"/>
</dbReference>
<evidence type="ECO:0000256" key="7">
    <source>
        <dbReference type="ARBA" id="ARBA00023157"/>
    </source>
</evidence>
<dbReference type="PRINTS" id="PR00261">
    <property type="entry name" value="LDLRECEPTOR"/>
</dbReference>
<dbReference type="Gene3D" id="4.10.400.10">
    <property type="entry name" value="Low-density Lipoprotein Receptor"/>
    <property type="match status" value="4"/>
</dbReference>
<dbReference type="Pfam" id="PF00057">
    <property type="entry name" value="Ldl_recept_a"/>
    <property type="match status" value="4"/>
</dbReference>
<dbReference type="InterPro" id="IPR023415">
    <property type="entry name" value="LDLR_class-A_CS"/>
</dbReference>
<feature type="disulfide bond" evidence="8">
    <location>
        <begin position="172"/>
        <end position="187"/>
    </location>
</feature>
<keyword evidence="5" id="KW-1133">Transmembrane helix</keyword>
<protein>
    <submittedName>
        <fullName evidence="9">Uncharacterized protein</fullName>
    </submittedName>
</protein>
<keyword evidence="3" id="KW-0812">Transmembrane</keyword>
<dbReference type="CDD" id="cd00112">
    <property type="entry name" value="LDLa"/>
    <property type="match status" value="4"/>
</dbReference>
<keyword evidence="4" id="KW-0677">Repeat</keyword>
<sequence>MFWLEEGRVFGMGMTGEKATELLQIAGEVGGNVAFDLRARTALKETMRSSVSTPVLKVDLYLIHFHRNVSSQNFMCMDRRNCIPRILLCDGRAHCHDGSDEVDCPTVAAPLSRTNVLKCRSGSVLCQDGSECVLYSHVCDGEADCKDGSDEWGCGDFRCKDHRSCVPKSSVCDGHPHCLDGSDEADCPNVAHNGLKCRFGSKRCRDGLSCVLMSHICDGERDCQDGSDEDGCGKY</sequence>
<dbReference type="PANTHER" id="PTHR24270">
    <property type="entry name" value="LOW-DENSITY LIPOPROTEIN RECEPTOR-RELATED"/>
    <property type="match status" value="1"/>
</dbReference>
<comment type="caution">
    <text evidence="8">Lacks conserved residue(s) required for the propagation of feature annotation.</text>
</comment>